<accession>A0A3T0KMT9</accession>
<protein>
    <recommendedName>
        <fullName evidence="1">HNH nuclease domain-containing protein</fullName>
    </recommendedName>
</protein>
<organism evidence="2 3">
    <name type="scientific">Peribacillus asahii</name>
    <dbReference type="NCBI Taxonomy" id="228899"/>
    <lineage>
        <taxon>Bacteria</taxon>
        <taxon>Bacillati</taxon>
        <taxon>Bacillota</taxon>
        <taxon>Bacilli</taxon>
        <taxon>Bacillales</taxon>
        <taxon>Bacillaceae</taxon>
        <taxon>Peribacillus</taxon>
    </lineage>
</organism>
<dbReference type="RefSeq" id="WP_127759351.1">
    <property type="nucleotide sequence ID" value="NZ_CP026095.1"/>
</dbReference>
<proteinExistence type="predicted"/>
<name>A0A3T0KMT9_9BACI</name>
<dbReference type="EMBL" id="CP026095">
    <property type="protein sequence ID" value="AZV41719.1"/>
    <property type="molecule type" value="Genomic_DNA"/>
</dbReference>
<dbReference type="InterPro" id="IPR003615">
    <property type="entry name" value="HNH_nuc"/>
</dbReference>
<reference evidence="2 3" key="1">
    <citation type="submission" date="2018-01" db="EMBL/GenBank/DDBJ databases">
        <title>Bacillus asahii Genome sequencing and assembly.</title>
        <authorList>
            <person name="Jiang H."/>
            <person name="Feng Y."/>
            <person name="Zhao F."/>
            <person name="Lin X."/>
        </authorList>
    </citation>
    <scope>NUCLEOTIDE SEQUENCE [LARGE SCALE GENOMIC DNA]</scope>
    <source>
        <strain evidence="2 3">OM18</strain>
    </source>
</reference>
<gene>
    <name evidence="2" type="ORF">BAOM_1108</name>
</gene>
<dbReference type="Proteomes" id="UP000283095">
    <property type="component" value="Chromosome"/>
</dbReference>
<feature type="domain" description="HNH nuclease" evidence="1">
    <location>
        <begin position="213"/>
        <end position="267"/>
    </location>
</feature>
<dbReference type="KEGG" id="pasa:BAOM_1108"/>
<dbReference type="OrthoDB" id="489287at2"/>
<dbReference type="SMART" id="SM00507">
    <property type="entry name" value="HNHc"/>
    <property type="match status" value="1"/>
</dbReference>
<evidence type="ECO:0000259" key="1">
    <source>
        <dbReference type="SMART" id="SM00507"/>
    </source>
</evidence>
<dbReference type="Gene3D" id="1.10.30.50">
    <property type="match status" value="1"/>
</dbReference>
<dbReference type="AlphaFoldDB" id="A0A3T0KMT9"/>
<evidence type="ECO:0000313" key="2">
    <source>
        <dbReference type="EMBL" id="AZV41719.1"/>
    </source>
</evidence>
<evidence type="ECO:0000313" key="3">
    <source>
        <dbReference type="Proteomes" id="UP000283095"/>
    </source>
</evidence>
<dbReference type="Pfam" id="PF13395">
    <property type="entry name" value="HNH_4"/>
    <property type="match status" value="1"/>
</dbReference>
<dbReference type="CDD" id="cd00085">
    <property type="entry name" value="HNHc"/>
    <property type="match status" value="1"/>
</dbReference>
<sequence length="332" mass="39212">MSHKLQVGEMKTEYLTDQDIWSHFNFIFSSKSKNSTTYKFVLIKSLLENLYNVNEKLELSYDILFSSFSKIYWNLVIHHNLNQINMIGKKAEVQNVLGAIQSCYQIPNTLVFDKLSSEIQVQVIIKVKRKCKINVMGALYGDTDSTLYDFNNKKEYIRINPSYYSFMQRFQRILHYLTNYQLALFLEKFNNEGDTTNLLLKVENVSKRSSLDQFYQVLESFYDGKCFYCGKVIKKKAAAHVDHFIPWSFVQNDQLWNLVIACSTCNLSKNDKLASDYFLEALIDRNEEFLMQSDLFQREDMRVYSEKKLEDLYKYSINNGFTDIWVPKRIIL</sequence>